<sequence length="691" mass="74973">MHHHTDRPARQTRLQRPASETSSACMSSDVSNRCCVGKKCLRMRGTGLSALPIRYPGINALINNSSETELLTNSQCDNRAEHLPRRRHRGANPRASDYRSATLPLSYEGPAISHQMNLKAKSLQQKRHRLITESSVDETLVGPDDSAVFMSEEAGTRNEVVYHADDESGSPEEVDGAANVMPEELDVDAAATGVPSEEVDSTVDEKATFGSILYSSTALSTEGTAFSTAGAEFSIAGTAFITKGTTLSTALSTAGTAHSTALSTTGTTLSTAGTAFSTAGTALSTKGTALSTEGTALSTEGTLLGSLGVKESRVKGQRVKGSRPIDIIKSQEWRGNIHLHTRADAHFHLTPMEPPEISHHRRMETQQDGSTNDFGGMQERGKREIAEKTRRPAASSCTTPKCENPGATPTGIEPGSPRWEASSLTTTPPRSFYIMLGTMEGLTVQRYDGNTARLARRGDEALGVRVSVACIAPSLLDLGRSGYTLSGFSMEDSELKVFFLVMSMLHGAAGRYRNVEHGARRPGFLALSFHLDYVDGRIEYGGSHVVLSLCNVREPASPVKQRRTLQLSHYLRLVWERLRPAPINKLVLFNESSPSSMTQLYDDIVESMGTVKLSHWTDDHINCSHQHGGNYLEYVATRTREVTCRRASMVQRRNEGAGEAGDSREGPLTNGIVWHDSHMRKFGVTGLGIEP</sequence>
<evidence type="ECO:0000313" key="2">
    <source>
        <dbReference type="EMBL" id="KAJ8890643.1"/>
    </source>
</evidence>
<accession>A0ABQ9I1Y3</accession>
<feature type="compositionally biased region" description="Polar residues" evidence="1">
    <location>
        <begin position="12"/>
        <end position="25"/>
    </location>
</feature>
<evidence type="ECO:0000313" key="3">
    <source>
        <dbReference type="Proteomes" id="UP001159363"/>
    </source>
</evidence>
<proteinExistence type="predicted"/>
<dbReference type="Proteomes" id="UP001159363">
    <property type="component" value="Chromosome 3"/>
</dbReference>
<organism evidence="2 3">
    <name type="scientific">Dryococelus australis</name>
    <dbReference type="NCBI Taxonomy" id="614101"/>
    <lineage>
        <taxon>Eukaryota</taxon>
        <taxon>Metazoa</taxon>
        <taxon>Ecdysozoa</taxon>
        <taxon>Arthropoda</taxon>
        <taxon>Hexapoda</taxon>
        <taxon>Insecta</taxon>
        <taxon>Pterygota</taxon>
        <taxon>Neoptera</taxon>
        <taxon>Polyneoptera</taxon>
        <taxon>Phasmatodea</taxon>
        <taxon>Verophasmatodea</taxon>
        <taxon>Anareolatae</taxon>
        <taxon>Phasmatidae</taxon>
        <taxon>Eurycanthinae</taxon>
        <taxon>Dryococelus</taxon>
    </lineage>
</organism>
<keyword evidence="3" id="KW-1185">Reference proteome</keyword>
<feature type="region of interest" description="Disordered" evidence="1">
    <location>
        <begin position="1"/>
        <end position="25"/>
    </location>
</feature>
<dbReference type="EMBL" id="JARBHB010000003">
    <property type="protein sequence ID" value="KAJ8890643.1"/>
    <property type="molecule type" value="Genomic_DNA"/>
</dbReference>
<comment type="caution">
    <text evidence="2">The sequence shown here is derived from an EMBL/GenBank/DDBJ whole genome shotgun (WGS) entry which is preliminary data.</text>
</comment>
<feature type="compositionally biased region" description="Basic and acidic residues" evidence="1">
    <location>
        <begin position="379"/>
        <end position="390"/>
    </location>
</feature>
<reference evidence="2 3" key="1">
    <citation type="submission" date="2023-02" db="EMBL/GenBank/DDBJ databases">
        <title>LHISI_Scaffold_Assembly.</title>
        <authorList>
            <person name="Stuart O.P."/>
            <person name="Cleave R."/>
            <person name="Magrath M.J.L."/>
            <person name="Mikheyev A.S."/>
        </authorList>
    </citation>
    <scope>NUCLEOTIDE SEQUENCE [LARGE SCALE GENOMIC DNA]</scope>
    <source>
        <strain evidence="2">Daus_M_001</strain>
        <tissue evidence="2">Leg muscle</tissue>
    </source>
</reference>
<evidence type="ECO:0000256" key="1">
    <source>
        <dbReference type="SAM" id="MobiDB-lite"/>
    </source>
</evidence>
<name>A0ABQ9I1Y3_9NEOP</name>
<feature type="region of interest" description="Disordered" evidence="1">
    <location>
        <begin position="366"/>
        <end position="425"/>
    </location>
</feature>
<gene>
    <name evidence="2" type="ORF">PR048_010152</name>
</gene>
<protein>
    <submittedName>
        <fullName evidence="2">Uncharacterized protein</fullName>
    </submittedName>
</protein>